<reference evidence="2 3" key="1">
    <citation type="submission" date="2019-02" db="EMBL/GenBank/DDBJ databases">
        <title>Deep-cultivation of Planctomycetes and their phenomic and genomic characterization uncovers novel biology.</title>
        <authorList>
            <person name="Wiegand S."/>
            <person name="Jogler M."/>
            <person name="Boedeker C."/>
            <person name="Pinto D."/>
            <person name="Vollmers J."/>
            <person name="Rivas-Marin E."/>
            <person name="Kohn T."/>
            <person name="Peeters S.H."/>
            <person name="Heuer A."/>
            <person name="Rast P."/>
            <person name="Oberbeckmann S."/>
            <person name="Bunk B."/>
            <person name="Jeske O."/>
            <person name="Meyerdierks A."/>
            <person name="Storesund J.E."/>
            <person name="Kallscheuer N."/>
            <person name="Luecker S."/>
            <person name="Lage O.M."/>
            <person name="Pohl T."/>
            <person name="Merkel B.J."/>
            <person name="Hornburger P."/>
            <person name="Mueller R.-W."/>
            <person name="Bruemmer F."/>
            <person name="Labrenz M."/>
            <person name="Spormann A.M."/>
            <person name="Op Den Camp H."/>
            <person name="Overmann J."/>
            <person name="Amann R."/>
            <person name="Jetten M.S.M."/>
            <person name="Mascher T."/>
            <person name="Medema M.H."/>
            <person name="Devos D.P."/>
            <person name="Kaster A.-K."/>
            <person name="Ovreas L."/>
            <person name="Rohde M."/>
            <person name="Galperin M.Y."/>
            <person name="Jogler C."/>
        </authorList>
    </citation>
    <scope>NUCLEOTIDE SEQUENCE [LARGE SCALE GENOMIC DNA]</scope>
    <source>
        <strain evidence="2 3">Pla108</strain>
    </source>
</reference>
<evidence type="ECO:0000313" key="3">
    <source>
        <dbReference type="Proteomes" id="UP000317421"/>
    </source>
</evidence>
<comment type="caution">
    <text evidence="2">The sequence shown here is derived from an EMBL/GenBank/DDBJ whole genome shotgun (WGS) entry which is preliminary data.</text>
</comment>
<accession>A0A5C6AJL8</accession>
<dbReference type="EMBL" id="SJPR01000001">
    <property type="protein sequence ID" value="TWT99590.1"/>
    <property type="molecule type" value="Genomic_DNA"/>
</dbReference>
<protein>
    <submittedName>
        <fullName evidence="2">Uncharacterized protein</fullName>
    </submittedName>
</protein>
<dbReference type="Proteomes" id="UP000317421">
    <property type="component" value="Unassembled WGS sequence"/>
</dbReference>
<dbReference type="OrthoDB" id="290267at2"/>
<dbReference type="AlphaFoldDB" id="A0A5C6AJL8"/>
<proteinExistence type="predicted"/>
<keyword evidence="3" id="KW-1185">Reference proteome</keyword>
<feature type="chain" id="PRO_5022817857" evidence="1">
    <location>
        <begin position="30"/>
        <end position="274"/>
    </location>
</feature>
<gene>
    <name evidence="2" type="ORF">Pla108_05330</name>
</gene>
<feature type="signal peptide" evidence="1">
    <location>
        <begin position="1"/>
        <end position="29"/>
    </location>
</feature>
<organism evidence="2 3">
    <name type="scientific">Botrimarina colliarenosi</name>
    <dbReference type="NCBI Taxonomy" id="2528001"/>
    <lineage>
        <taxon>Bacteria</taxon>
        <taxon>Pseudomonadati</taxon>
        <taxon>Planctomycetota</taxon>
        <taxon>Planctomycetia</taxon>
        <taxon>Pirellulales</taxon>
        <taxon>Lacipirellulaceae</taxon>
        <taxon>Botrimarina</taxon>
    </lineage>
</organism>
<evidence type="ECO:0000313" key="2">
    <source>
        <dbReference type="EMBL" id="TWT99590.1"/>
    </source>
</evidence>
<sequence length="274" mass="28859" precursor="true">MNTCTSLLSPPRLAIVLACSLFGAADAVAEASWAFAPGAYTHDPQSGVRVVQYAEHEPVEGLPDPRQTVSRYWRTRTNVRGADGSSDTIYEVRSFGNSLGGFDAQRERGFDAQLQTLNALTPFRHNPYLFFGGMQGFGYGTPGYPAATPGTPVPGPQGATPYGYAPQGAWQAPLAAPQPGDCEGEGCVESPPAYAPTPTPYPGMPGTAYPYAPPSGFVAPIPMPYYGFGYGPGFGYGGGYGPGYGGRPGYGGGHQQPWWGYGPGRKSYYQGGGW</sequence>
<dbReference type="RefSeq" id="WP_146442562.1">
    <property type="nucleotide sequence ID" value="NZ_SJPR01000001.1"/>
</dbReference>
<name>A0A5C6AJL8_9BACT</name>
<keyword evidence="1" id="KW-0732">Signal</keyword>
<evidence type="ECO:0000256" key="1">
    <source>
        <dbReference type="SAM" id="SignalP"/>
    </source>
</evidence>